<dbReference type="EMBL" id="JAANIU010016317">
    <property type="protein sequence ID" value="KAG1528909.1"/>
    <property type="molecule type" value="Genomic_DNA"/>
</dbReference>
<gene>
    <name evidence="2" type="ORF">G6F50_018211</name>
</gene>
<comment type="caution">
    <text evidence="2">The sequence shown here is derived from an EMBL/GenBank/DDBJ whole genome shotgun (WGS) entry which is preliminary data.</text>
</comment>
<organism evidence="2 3">
    <name type="scientific">Rhizopus delemar</name>
    <dbReference type="NCBI Taxonomy" id="936053"/>
    <lineage>
        <taxon>Eukaryota</taxon>
        <taxon>Fungi</taxon>
        <taxon>Fungi incertae sedis</taxon>
        <taxon>Mucoromycota</taxon>
        <taxon>Mucoromycotina</taxon>
        <taxon>Mucoromycetes</taxon>
        <taxon>Mucorales</taxon>
        <taxon>Mucorineae</taxon>
        <taxon>Rhizopodaceae</taxon>
        <taxon>Rhizopus</taxon>
    </lineage>
</organism>
<dbReference type="Proteomes" id="UP000740926">
    <property type="component" value="Unassembled WGS sequence"/>
</dbReference>
<keyword evidence="3" id="KW-1185">Reference proteome</keyword>
<dbReference type="AlphaFoldDB" id="A0A9P6XNG2"/>
<evidence type="ECO:0000256" key="1">
    <source>
        <dbReference type="SAM" id="MobiDB-lite"/>
    </source>
</evidence>
<evidence type="ECO:0000313" key="2">
    <source>
        <dbReference type="EMBL" id="KAG1528909.1"/>
    </source>
</evidence>
<protein>
    <submittedName>
        <fullName evidence="2">Uncharacterized protein</fullName>
    </submittedName>
</protein>
<accession>A0A9P6XNG2</accession>
<feature type="compositionally biased region" description="Basic and acidic residues" evidence="1">
    <location>
        <begin position="37"/>
        <end position="62"/>
    </location>
</feature>
<sequence>MHADGASAAGGAVAGGCVGAGDAALRGAARGGVPARISRDHARADQQRPHRGLDGASHRYRDPHGTVDGFDLACAALAAGAAVDDGQS</sequence>
<name>A0A9P6XNG2_9FUNG</name>
<feature type="region of interest" description="Disordered" evidence="1">
    <location>
        <begin position="29"/>
        <end position="62"/>
    </location>
</feature>
<proteinExistence type="predicted"/>
<reference evidence="2 3" key="1">
    <citation type="journal article" date="2020" name="Microb. Genom.">
        <title>Genetic diversity of clinical and environmental Mucorales isolates obtained from an investigation of mucormycosis cases among solid organ transplant recipients.</title>
        <authorList>
            <person name="Nguyen M.H."/>
            <person name="Kaul D."/>
            <person name="Muto C."/>
            <person name="Cheng S.J."/>
            <person name="Richter R.A."/>
            <person name="Bruno V.M."/>
            <person name="Liu G."/>
            <person name="Beyhan S."/>
            <person name="Sundermann A.J."/>
            <person name="Mounaud S."/>
            <person name="Pasculle A.W."/>
            <person name="Nierman W.C."/>
            <person name="Driscoll E."/>
            <person name="Cumbie R."/>
            <person name="Clancy C.J."/>
            <person name="Dupont C.L."/>
        </authorList>
    </citation>
    <scope>NUCLEOTIDE SEQUENCE [LARGE SCALE GENOMIC DNA]</scope>
    <source>
        <strain evidence="2 3">GL24</strain>
    </source>
</reference>
<evidence type="ECO:0000313" key="3">
    <source>
        <dbReference type="Proteomes" id="UP000740926"/>
    </source>
</evidence>